<feature type="transmembrane region" description="Helical" evidence="2">
    <location>
        <begin position="47"/>
        <end position="66"/>
    </location>
</feature>
<evidence type="ECO:0000256" key="1">
    <source>
        <dbReference type="SAM" id="MobiDB-lite"/>
    </source>
</evidence>
<name>A0ABT4TNC5_9ACTN</name>
<dbReference type="EMBL" id="JAQFWP010000026">
    <property type="protein sequence ID" value="MDA2805866.1"/>
    <property type="molecule type" value="Genomic_DNA"/>
</dbReference>
<proteinExistence type="predicted"/>
<dbReference type="Pfam" id="PF10745">
    <property type="entry name" value="DUF2530"/>
    <property type="match status" value="1"/>
</dbReference>
<evidence type="ECO:0000313" key="3">
    <source>
        <dbReference type="EMBL" id="MDA2805866.1"/>
    </source>
</evidence>
<organism evidence="3 4">
    <name type="scientific">Nocardiopsis suaedae</name>
    <dbReference type="NCBI Taxonomy" id="3018444"/>
    <lineage>
        <taxon>Bacteria</taxon>
        <taxon>Bacillati</taxon>
        <taxon>Actinomycetota</taxon>
        <taxon>Actinomycetes</taxon>
        <taxon>Streptosporangiales</taxon>
        <taxon>Nocardiopsidaceae</taxon>
        <taxon>Nocardiopsis</taxon>
    </lineage>
</organism>
<accession>A0ABT4TNC5</accession>
<feature type="transmembrane region" description="Helical" evidence="2">
    <location>
        <begin position="16"/>
        <end position="35"/>
    </location>
</feature>
<feature type="region of interest" description="Disordered" evidence="1">
    <location>
        <begin position="76"/>
        <end position="97"/>
    </location>
</feature>
<keyword evidence="2" id="KW-0812">Transmembrane</keyword>
<protein>
    <submittedName>
        <fullName evidence="3">DUF2530 domain-containing protein</fullName>
    </submittedName>
</protein>
<keyword evidence="2" id="KW-0472">Membrane</keyword>
<dbReference type="InterPro" id="IPR019681">
    <property type="entry name" value="DUF2530"/>
</dbReference>
<gene>
    <name evidence="3" type="ORF">O4U47_15220</name>
</gene>
<comment type="caution">
    <text evidence="3">The sequence shown here is derived from an EMBL/GenBank/DDBJ whole genome shotgun (WGS) entry which is preliminary data.</text>
</comment>
<reference evidence="3" key="1">
    <citation type="submission" date="2023-01" db="EMBL/GenBank/DDBJ databases">
        <title>Draft genome sequence of Nocardiopsis sp. LSu2-4 isolated from halophytes.</title>
        <authorList>
            <person name="Duangmal K."/>
            <person name="Chantavorakit T."/>
        </authorList>
    </citation>
    <scope>NUCLEOTIDE SEQUENCE</scope>
    <source>
        <strain evidence="3">LSu2-4</strain>
    </source>
</reference>
<evidence type="ECO:0000256" key="2">
    <source>
        <dbReference type="SAM" id="Phobius"/>
    </source>
</evidence>
<keyword evidence="2" id="KW-1133">Transmembrane helix</keyword>
<evidence type="ECO:0000313" key="4">
    <source>
        <dbReference type="Proteomes" id="UP001165685"/>
    </source>
</evidence>
<sequence length="97" mass="10789">MRTPRRPDPEVMESDYRIPTALGTLAWAIALVVLLVRGDGLAVGERWWIWVCAVGIALGVFGYFYVPHLLGKRAAAEERRGRERADASEEPDNGPRA</sequence>
<dbReference type="Proteomes" id="UP001165685">
    <property type="component" value="Unassembled WGS sequence"/>
</dbReference>
<keyword evidence="4" id="KW-1185">Reference proteome</keyword>